<dbReference type="OrthoDB" id="2143818at2"/>
<dbReference type="Proteomes" id="UP000004959">
    <property type="component" value="Chromosome"/>
</dbReference>
<dbReference type="STRING" id="336988.NT96_07435"/>
<evidence type="ECO:0000313" key="2">
    <source>
        <dbReference type="Proteomes" id="UP000004959"/>
    </source>
</evidence>
<dbReference type="HOGENOM" id="CLU_148634_0_0_9"/>
<reference evidence="1 2" key="1">
    <citation type="journal article" date="2012" name="PLoS ONE">
        <title>Functional divergence in the genus oenococcus as predicted by genome sequencing of the newly-described species, Oenococcus kitaharae.</title>
        <authorList>
            <person name="Borneman A.R."/>
            <person name="McCarthy J.M."/>
            <person name="Chambers P.J."/>
            <person name="Bartowsky E.J."/>
        </authorList>
    </citation>
    <scope>NUCLEOTIDE SEQUENCE [LARGE SCALE GENOMIC DNA]</scope>
    <source>
        <strain evidence="2">DSM17330</strain>
    </source>
</reference>
<dbReference type="EMBL" id="AFVZ01000001">
    <property type="protein sequence ID" value="EHN59278.1"/>
    <property type="molecule type" value="Genomic_DNA"/>
</dbReference>
<evidence type="ECO:0000313" key="1">
    <source>
        <dbReference type="EMBL" id="EHN59278.1"/>
    </source>
</evidence>
<dbReference type="RefSeq" id="WP_007746117.1">
    <property type="nucleotide sequence ID" value="NZ_CM001398.1"/>
</dbReference>
<dbReference type="eggNOG" id="ENOG50308HM">
    <property type="taxonomic scope" value="Bacteria"/>
</dbReference>
<proteinExistence type="predicted"/>
<sequence>MSQSKSFTLLESVIVLSVLAALAICALSVPKESEAKMQTRFLKSYGSFFNQAQLLAQRENHDVDFIFQHQVISFISPKGQKRELDIPKGMHTEPRRLSLKANGYVAPTSIVFLDDRGKPRFSLIYSLGFGNYRVADYD</sequence>
<gene>
    <name evidence="1" type="ORF">OKIT_1180</name>
</gene>
<name>G9WJS9_9LACO</name>
<organism evidence="1 2">
    <name type="scientific">Oenococcus kitaharae DSM 17330</name>
    <dbReference type="NCBI Taxonomy" id="1045004"/>
    <lineage>
        <taxon>Bacteria</taxon>
        <taxon>Bacillati</taxon>
        <taxon>Bacillota</taxon>
        <taxon>Bacilli</taxon>
        <taxon>Lactobacillales</taxon>
        <taxon>Lactobacillaceae</taxon>
        <taxon>Oenococcus</taxon>
    </lineage>
</organism>
<comment type="caution">
    <text evidence="1">The sequence shown here is derived from an EMBL/GenBank/DDBJ whole genome shotgun (WGS) entry which is preliminary data.</text>
</comment>
<keyword evidence="2" id="KW-1185">Reference proteome</keyword>
<dbReference type="PATRIC" id="fig|1045004.4.peg.1177"/>
<dbReference type="AlphaFoldDB" id="G9WJS9"/>
<accession>G9WJS9</accession>
<protein>
    <submittedName>
        <fullName evidence="1">Late competence protein</fullName>
    </submittedName>
</protein>